<name>A0A7C4ZIQ4_9DEIN</name>
<evidence type="ECO:0000313" key="1">
    <source>
        <dbReference type="EMBL" id="HGY10181.1"/>
    </source>
</evidence>
<dbReference type="EMBL" id="DRPZ01000230">
    <property type="protein sequence ID" value="HGY10181.1"/>
    <property type="molecule type" value="Genomic_DNA"/>
</dbReference>
<dbReference type="SUPFAM" id="SSF81301">
    <property type="entry name" value="Nucleotidyltransferase"/>
    <property type="match status" value="1"/>
</dbReference>
<protein>
    <recommendedName>
        <fullName evidence="2">Nucleotidyl transferase AbiEii/AbiGii toxin family protein</fullName>
    </recommendedName>
</protein>
<dbReference type="Proteomes" id="UP000885759">
    <property type="component" value="Unassembled WGS sequence"/>
</dbReference>
<comment type="caution">
    <text evidence="1">The sequence shown here is derived from an EMBL/GenBank/DDBJ whole genome shotgun (WGS) entry which is preliminary data.</text>
</comment>
<gene>
    <name evidence="1" type="ORF">ENK37_09060</name>
</gene>
<dbReference type="Gene3D" id="3.30.460.40">
    <property type="match status" value="1"/>
</dbReference>
<sequence>MLYTPDFLEFLAALNRHGVRYLVIGGYAVAFHGYPRATKDLDLWLEATPANAERTLGAVREFFSETLGLEVSDFLSPGVIQLGYAPNRIDLVVLPGGVPTFAEAYARARETRAGGIPVRVVSKEDLLALKRAFGRTQDLADVDALEEE</sequence>
<organism evidence="1">
    <name type="scientific">Oceanithermus profundus</name>
    <dbReference type="NCBI Taxonomy" id="187137"/>
    <lineage>
        <taxon>Bacteria</taxon>
        <taxon>Thermotogati</taxon>
        <taxon>Deinococcota</taxon>
        <taxon>Deinococci</taxon>
        <taxon>Thermales</taxon>
        <taxon>Thermaceae</taxon>
        <taxon>Oceanithermus</taxon>
    </lineage>
</organism>
<proteinExistence type="predicted"/>
<evidence type="ECO:0008006" key="2">
    <source>
        <dbReference type="Google" id="ProtNLM"/>
    </source>
</evidence>
<reference evidence="1" key="1">
    <citation type="journal article" date="2020" name="mSystems">
        <title>Genome- and Community-Level Interaction Insights into Carbon Utilization and Element Cycling Functions of Hydrothermarchaeota in Hydrothermal Sediment.</title>
        <authorList>
            <person name="Zhou Z."/>
            <person name="Liu Y."/>
            <person name="Xu W."/>
            <person name="Pan J."/>
            <person name="Luo Z.H."/>
            <person name="Li M."/>
        </authorList>
    </citation>
    <scope>NUCLEOTIDE SEQUENCE [LARGE SCALE GENOMIC DNA]</scope>
    <source>
        <strain evidence="1">HyVt-570</strain>
    </source>
</reference>
<dbReference type="InterPro" id="IPR043519">
    <property type="entry name" value="NT_sf"/>
</dbReference>
<accession>A0A7C4ZIQ4</accession>
<dbReference type="AlphaFoldDB" id="A0A7C4ZIQ4"/>